<sequence length="180" mass="21193">MSDKQETSPRGRGRGRGRGGRRSGTSVGEDEAGADSPKHGRVLSEEEKADFVSYQQEMDQRRDRYERIVKLSRDLIIECKRIIFQLHRFPTAKTPEEKEMDQRRDRYERIVKLSRDLIIECKRIIFQLHRFPTAKTPEEKENLLSEVGGRLDDVRNKIIHGIAVELRGQDHYYYAKSYVW</sequence>
<dbReference type="AlphaFoldDB" id="A0A183E874"/>
<gene>
    <name evidence="2" type="ORF">GPUH_LOCUS17165</name>
</gene>
<dbReference type="Proteomes" id="UP000271098">
    <property type="component" value="Unassembled WGS sequence"/>
</dbReference>
<dbReference type="PANTHER" id="PTHR10741">
    <property type="entry name" value="TRANSLIN AND TRANSLIN ASSOCIATED PROTEIN X"/>
    <property type="match status" value="1"/>
</dbReference>
<reference evidence="2 3" key="2">
    <citation type="submission" date="2018-11" db="EMBL/GenBank/DDBJ databases">
        <authorList>
            <consortium name="Pathogen Informatics"/>
        </authorList>
    </citation>
    <scope>NUCLEOTIDE SEQUENCE [LARGE SCALE GENOMIC DNA]</scope>
</reference>
<feature type="compositionally biased region" description="Basic residues" evidence="1">
    <location>
        <begin position="11"/>
        <end position="21"/>
    </location>
</feature>
<dbReference type="EMBL" id="UYRT01084796">
    <property type="protein sequence ID" value="VDN29300.1"/>
    <property type="molecule type" value="Genomic_DNA"/>
</dbReference>
<dbReference type="Pfam" id="PF01997">
    <property type="entry name" value="Translin"/>
    <property type="match status" value="1"/>
</dbReference>
<evidence type="ECO:0000313" key="3">
    <source>
        <dbReference type="Proteomes" id="UP000271098"/>
    </source>
</evidence>
<dbReference type="WBParaSite" id="GPUH_0001718701-mRNA-1">
    <property type="protein sequence ID" value="GPUH_0001718701-mRNA-1"/>
    <property type="gene ID" value="GPUH_0001718701"/>
</dbReference>
<dbReference type="InterPro" id="IPR036081">
    <property type="entry name" value="Translin_sf"/>
</dbReference>
<dbReference type="InterPro" id="IPR002848">
    <property type="entry name" value="Translin_fam"/>
</dbReference>
<dbReference type="OrthoDB" id="31005at2759"/>
<evidence type="ECO:0000313" key="2">
    <source>
        <dbReference type="EMBL" id="VDN29300.1"/>
    </source>
</evidence>
<keyword evidence="3" id="KW-1185">Reference proteome</keyword>
<feature type="region of interest" description="Disordered" evidence="1">
    <location>
        <begin position="1"/>
        <end position="48"/>
    </location>
</feature>
<dbReference type="InterPro" id="IPR016068">
    <property type="entry name" value="Translin_N"/>
</dbReference>
<protein>
    <submittedName>
        <fullName evidence="4">Translin-associated protein X</fullName>
    </submittedName>
</protein>
<dbReference type="GO" id="GO:0043565">
    <property type="term" value="F:sequence-specific DNA binding"/>
    <property type="evidence" value="ECO:0007669"/>
    <property type="project" value="InterPro"/>
</dbReference>
<accession>A0A183E874</accession>
<reference evidence="4" key="1">
    <citation type="submission" date="2016-06" db="UniProtKB">
        <authorList>
            <consortium name="WormBaseParasite"/>
        </authorList>
    </citation>
    <scope>IDENTIFICATION</scope>
</reference>
<name>A0A183E874_9BILA</name>
<evidence type="ECO:0000256" key="1">
    <source>
        <dbReference type="SAM" id="MobiDB-lite"/>
    </source>
</evidence>
<evidence type="ECO:0000313" key="4">
    <source>
        <dbReference type="WBParaSite" id="GPUH_0001718701-mRNA-1"/>
    </source>
</evidence>
<feature type="compositionally biased region" description="Basic and acidic residues" evidence="1">
    <location>
        <begin position="36"/>
        <end position="48"/>
    </location>
</feature>
<dbReference type="Gene3D" id="1.20.58.190">
    <property type="entry name" value="Translin, domain 1"/>
    <property type="match status" value="2"/>
</dbReference>
<dbReference type="SUPFAM" id="SSF74784">
    <property type="entry name" value="Translin"/>
    <property type="match status" value="2"/>
</dbReference>
<proteinExistence type="predicted"/>
<organism evidence="4">
    <name type="scientific">Gongylonema pulchrum</name>
    <dbReference type="NCBI Taxonomy" id="637853"/>
    <lineage>
        <taxon>Eukaryota</taxon>
        <taxon>Metazoa</taxon>
        <taxon>Ecdysozoa</taxon>
        <taxon>Nematoda</taxon>
        <taxon>Chromadorea</taxon>
        <taxon>Rhabditida</taxon>
        <taxon>Spirurina</taxon>
        <taxon>Spiruromorpha</taxon>
        <taxon>Spiruroidea</taxon>
        <taxon>Gongylonematidae</taxon>
        <taxon>Gongylonema</taxon>
    </lineage>
</organism>